<dbReference type="EMBL" id="FQXV01000004">
    <property type="protein sequence ID" value="SHH94230.1"/>
    <property type="molecule type" value="Genomic_DNA"/>
</dbReference>
<dbReference type="OrthoDB" id="8595425at2"/>
<proteinExistence type="predicted"/>
<dbReference type="InterPro" id="IPR025438">
    <property type="entry name" value="DUF4180"/>
</dbReference>
<accession>A0A1M5X343</accession>
<dbReference type="RefSeq" id="WP_073077412.1">
    <property type="nucleotide sequence ID" value="NZ_FQXV01000004.1"/>
</dbReference>
<feature type="domain" description="DUF4180" evidence="1">
    <location>
        <begin position="11"/>
        <end position="115"/>
    </location>
</feature>
<dbReference type="AlphaFoldDB" id="A0A1M5X343"/>
<keyword evidence="3" id="KW-1185">Reference proteome</keyword>
<organism evidence="2 3">
    <name type="scientific">Sporobacter termitidis DSM 10068</name>
    <dbReference type="NCBI Taxonomy" id="1123282"/>
    <lineage>
        <taxon>Bacteria</taxon>
        <taxon>Bacillati</taxon>
        <taxon>Bacillota</taxon>
        <taxon>Clostridia</taxon>
        <taxon>Eubacteriales</taxon>
        <taxon>Oscillospiraceae</taxon>
        <taxon>Sporobacter</taxon>
    </lineage>
</organism>
<gene>
    <name evidence="2" type="ORF">SAMN02745823_01562</name>
</gene>
<protein>
    <recommendedName>
        <fullName evidence="1">DUF4180 domain-containing protein</fullName>
    </recommendedName>
</protein>
<dbReference type="STRING" id="1123282.SAMN02745823_01562"/>
<name>A0A1M5X343_9FIRM</name>
<dbReference type="Pfam" id="PF13788">
    <property type="entry name" value="DUF4180"/>
    <property type="match status" value="1"/>
</dbReference>
<reference evidence="2 3" key="1">
    <citation type="submission" date="2016-11" db="EMBL/GenBank/DDBJ databases">
        <authorList>
            <person name="Jaros S."/>
            <person name="Januszkiewicz K."/>
            <person name="Wedrychowicz H."/>
        </authorList>
    </citation>
    <scope>NUCLEOTIDE SEQUENCE [LARGE SCALE GENOMIC DNA]</scope>
    <source>
        <strain evidence="2 3">DSM 10068</strain>
    </source>
</reference>
<evidence type="ECO:0000259" key="1">
    <source>
        <dbReference type="Pfam" id="PF13788"/>
    </source>
</evidence>
<dbReference type="Proteomes" id="UP000183995">
    <property type="component" value="Unassembled WGS sequence"/>
</dbReference>
<evidence type="ECO:0000313" key="3">
    <source>
        <dbReference type="Proteomes" id="UP000183995"/>
    </source>
</evidence>
<sequence length="118" mass="13031">MNTIVKNGVTISVADRTLRLESVQDILDLIVSASFMAHSAGVVVFRETLPERFFDLKSGLAGDMLQKFSNYNLRLAIVGDFSGYTSKSLKDFIYECNKGRLIFFKPDLEAAADALSSV</sequence>
<evidence type="ECO:0000313" key="2">
    <source>
        <dbReference type="EMBL" id="SHH94230.1"/>
    </source>
</evidence>